<comment type="similarity">
    <text evidence="1">Belongs to the NAD(P)-dependent epimerase/dehydratase family.</text>
</comment>
<dbReference type="EMBL" id="MGAY01000019">
    <property type="protein sequence ID" value="OGK56902.1"/>
    <property type="molecule type" value="Genomic_DNA"/>
</dbReference>
<dbReference type="Gene3D" id="3.40.50.720">
    <property type="entry name" value="NAD(P)-binding Rossmann-like Domain"/>
    <property type="match status" value="1"/>
</dbReference>
<accession>A0A1F7JMQ6</accession>
<dbReference type="Proteomes" id="UP000176376">
    <property type="component" value="Unassembled WGS sequence"/>
</dbReference>
<evidence type="ECO:0000313" key="3">
    <source>
        <dbReference type="EMBL" id="OGK56902.1"/>
    </source>
</evidence>
<feature type="domain" description="NAD-dependent epimerase/dehydratase" evidence="2">
    <location>
        <begin position="10"/>
        <end position="225"/>
    </location>
</feature>
<evidence type="ECO:0000259" key="2">
    <source>
        <dbReference type="Pfam" id="PF01370"/>
    </source>
</evidence>
<dbReference type="PANTHER" id="PTHR43000">
    <property type="entry name" value="DTDP-D-GLUCOSE 4,6-DEHYDRATASE-RELATED"/>
    <property type="match status" value="1"/>
</dbReference>
<dbReference type="STRING" id="1802074.A3J15_00695"/>
<name>A0A1F7JMQ6_9BACT</name>
<evidence type="ECO:0000256" key="1">
    <source>
        <dbReference type="ARBA" id="ARBA00007637"/>
    </source>
</evidence>
<gene>
    <name evidence="3" type="ORF">A3J15_00695</name>
</gene>
<dbReference type="SUPFAM" id="SSF51735">
    <property type="entry name" value="NAD(P)-binding Rossmann-fold domains"/>
    <property type="match status" value="1"/>
</dbReference>
<dbReference type="InterPro" id="IPR001509">
    <property type="entry name" value="Epimerase_deHydtase"/>
</dbReference>
<organism evidence="3 4">
    <name type="scientific">Candidatus Roizmanbacteria bacterium RIFCSPLOWO2_02_FULL_38_10</name>
    <dbReference type="NCBI Taxonomy" id="1802074"/>
    <lineage>
        <taxon>Bacteria</taxon>
        <taxon>Candidatus Roizmaniibacteriota</taxon>
    </lineage>
</organism>
<dbReference type="AlphaFoldDB" id="A0A1F7JMQ6"/>
<protein>
    <recommendedName>
        <fullName evidence="2">NAD-dependent epimerase/dehydratase domain-containing protein</fullName>
    </recommendedName>
</protein>
<reference evidence="3 4" key="1">
    <citation type="journal article" date="2016" name="Nat. Commun.">
        <title>Thousands of microbial genomes shed light on interconnected biogeochemical processes in an aquifer system.</title>
        <authorList>
            <person name="Anantharaman K."/>
            <person name="Brown C.T."/>
            <person name="Hug L.A."/>
            <person name="Sharon I."/>
            <person name="Castelle C.J."/>
            <person name="Probst A.J."/>
            <person name="Thomas B.C."/>
            <person name="Singh A."/>
            <person name="Wilkins M.J."/>
            <person name="Karaoz U."/>
            <person name="Brodie E.L."/>
            <person name="Williams K.H."/>
            <person name="Hubbard S.S."/>
            <person name="Banfield J.F."/>
        </authorList>
    </citation>
    <scope>NUCLEOTIDE SEQUENCE [LARGE SCALE GENOMIC DNA]</scope>
</reference>
<sequence length="308" mass="35862">MSTFFSKRRILVTGANGFVGKSLCIELERNQAIVYRLGHDKVDDIVDTKFINKLFLKERFDYCFHLAAQSLLEVATEDPTHSFDVNIRGTWNILEATRKYKLKGIIVASTTHVYGKNQLPFIEKYNPMPTGPYETSKVCADILAQLYANYYNLPVAIARFVNIYGPGDYHNRLIPKTIRLLLAQKQPQLYSKNVTRDYLFIQDAVNAYMSLMEKLNQLKKKDTNIIFNFGTGNHYSSKDIIEHIIRLMNLSEIKPQVLEISRRLEVNEQYVSIEKARTILHWQPKYSLIEGLIETIAWYHKNFNKKRI</sequence>
<dbReference type="Pfam" id="PF01370">
    <property type="entry name" value="Epimerase"/>
    <property type="match status" value="1"/>
</dbReference>
<comment type="caution">
    <text evidence="3">The sequence shown here is derived from an EMBL/GenBank/DDBJ whole genome shotgun (WGS) entry which is preliminary data.</text>
</comment>
<proteinExistence type="inferred from homology"/>
<evidence type="ECO:0000313" key="4">
    <source>
        <dbReference type="Proteomes" id="UP000176376"/>
    </source>
</evidence>
<dbReference type="InterPro" id="IPR036291">
    <property type="entry name" value="NAD(P)-bd_dom_sf"/>
</dbReference>